<gene>
    <name evidence="1" type="ORF">AVEN_257381_1</name>
</gene>
<dbReference type="EMBL" id="BGPR01000161">
    <property type="protein sequence ID" value="GBM00877.1"/>
    <property type="molecule type" value="Genomic_DNA"/>
</dbReference>
<keyword evidence="2" id="KW-1185">Reference proteome</keyword>
<comment type="caution">
    <text evidence="1">The sequence shown here is derived from an EMBL/GenBank/DDBJ whole genome shotgun (WGS) entry which is preliminary data.</text>
</comment>
<reference evidence="1 2" key="1">
    <citation type="journal article" date="2019" name="Sci. Rep.">
        <title>Orb-weaving spider Araneus ventricosus genome elucidates the spidroin gene catalogue.</title>
        <authorList>
            <person name="Kono N."/>
            <person name="Nakamura H."/>
            <person name="Ohtoshi R."/>
            <person name="Moran D.A.P."/>
            <person name="Shinohara A."/>
            <person name="Yoshida Y."/>
            <person name="Fujiwara M."/>
            <person name="Mori M."/>
            <person name="Tomita M."/>
            <person name="Arakawa K."/>
        </authorList>
    </citation>
    <scope>NUCLEOTIDE SEQUENCE [LARGE SCALE GENOMIC DNA]</scope>
</reference>
<accession>A0A4Y2CAX8</accession>
<sequence length="115" mass="12865">MKTHQSFKYPIIPFEFVSNPVDSIPQSQNNASLSSNPDLIFTNVHKVLVNFPFFLQLPGRTDRPESTALIAEKTFPSNNLTFGMSNSIAFGNNGKNNYCRDKFSSGKTMETDNVL</sequence>
<name>A0A4Y2CAX8_ARAVE</name>
<organism evidence="1 2">
    <name type="scientific">Araneus ventricosus</name>
    <name type="common">Orbweaver spider</name>
    <name type="synonym">Epeira ventricosa</name>
    <dbReference type="NCBI Taxonomy" id="182803"/>
    <lineage>
        <taxon>Eukaryota</taxon>
        <taxon>Metazoa</taxon>
        <taxon>Ecdysozoa</taxon>
        <taxon>Arthropoda</taxon>
        <taxon>Chelicerata</taxon>
        <taxon>Arachnida</taxon>
        <taxon>Araneae</taxon>
        <taxon>Araneomorphae</taxon>
        <taxon>Entelegynae</taxon>
        <taxon>Araneoidea</taxon>
        <taxon>Araneidae</taxon>
        <taxon>Araneus</taxon>
    </lineage>
</organism>
<proteinExistence type="predicted"/>
<dbReference type="Proteomes" id="UP000499080">
    <property type="component" value="Unassembled WGS sequence"/>
</dbReference>
<protein>
    <submittedName>
        <fullName evidence="1">Uncharacterized protein</fullName>
    </submittedName>
</protein>
<dbReference type="AlphaFoldDB" id="A0A4Y2CAX8"/>
<evidence type="ECO:0000313" key="2">
    <source>
        <dbReference type="Proteomes" id="UP000499080"/>
    </source>
</evidence>
<evidence type="ECO:0000313" key="1">
    <source>
        <dbReference type="EMBL" id="GBM00877.1"/>
    </source>
</evidence>